<dbReference type="InterPro" id="IPR036047">
    <property type="entry name" value="F-box-like_dom_sf"/>
</dbReference>
<feature type="domain" description="KIB1-4 beta-propeller" evidence="5">
    <location>
        <begin position="294"/>
        <end position="579"/>
    </location>
</feature>
<reference evidence="6 7" key="1">
    <citation type="submission" date="2024-02" db="EMBL/GenBank/DDBJ databases">
        <title>High-quality chromosome-scale genome assembly of Pensacola bahiagrass (Paspalum notatum Flugge var. saurae).</title>
        <authorList>
            <person name="Vega J.M."/>
            <person name="Podio M."/>
            <person name="Orjuela J."/>
            <person name="Siena L.A."/>
            <person name="Pessino S.C."/>
            <person name="Combes M.C."/>
            <person name="Mariac C."/>
            <person name="Albertini E."/>
            <person name="Pupilli F."/>
            <person name="Ortiz J.P.A."/>
            <person name="Leblanc O."/>
        </authorList>
    </citation>
    <scope>NUCLEOTIDE SEQUENCE [LARGE SCALE GENOMIC DNA]</scope>
    <source>
        <strain evidence="6">R1</strain>
        <tissue evidence="6">Leaf</tissue>
    </source>
</reference>
<proteinExistence type="predicted"/>
<evidence type="ECO:0000259" key="4">
    <source>
        <dbReference type="Pfam" id="PF00646"/>
    </source>
</evidence>
<evidence type="ECO:0000259" key="5">
    <source>
        <dbReference type="Pfam" id="PF03478"/>
    </source>
</evidence>
<evidence type="ECO:0000256" key="3">
    <source>
        <dbReference type="SAM" id="MobiDB-lite"/>
    </source>
</evidence>
<evidence type="ECO:0000256" key="2">
    <source>
        <dbReference type="SAM" id="Coils"/>
    </source>
</evidence>
<dbReference type="Pfam" id="PF03478">
    <property type="entry name" value="Beta-prop_KIB1-4"/>
    <property type="match status" value="1"/>
</dbReference>
<dbReference type="SUPFAM" id="SSF81383">
    <property type="entry name" value="F-box domain"/>
    <property type="match status" value="1"/>
</dbReference>
<feature type="coiled-coil region" evidence="2">
    <location>
        <begin position="176"/>
        <end position="221"/>
    </location>
</feature>
<evidence type="ECO:0000256" key="1">
    <source>
        <dbReference type="ARBA" id="ARBA00046280"/>
    </source>
</evidence>
<dbReference type="Gene3D" id="1.20.5.110">
    <property type="match status" value="1"/>
</dbReference>
<dbReference type="AlphaFoldDB" id="A0AAQ3XAN3"/>
<keyword evidence="2" id="KW-0175">Coiled coil</keyword>
<feature type="compositionally biased region" description="Low complexity" evidence="3">
    <location>
        <begin position="34"/>
        <end position="65"/>
    </location>
</feature>
<sequence>MELTKRLPPPPPREGSHRVGAAETGVAVPPSPSPSRGSGAAPLPHSCPSSTMASSSLPPRSSSASYLKKENSGPARRQMGFKERPSRNVPSAIRNGEANGGTPSASVGGGGGAAEAPPVVEFSGRDDVHRLLAEKMKGKSKSDYKGRCDQMSEYIKKLRACIRWYMELEDGYLAEKERLRGSIDAENTRHTELEAQLGNAIEELKAANLDLTRRCQSLEMALVQGSPPWSDLPPELLSMVFLRLPTRADRAFFPVVCRTWCSAARQSRLPPPSPVPWILQPSAGTVTSMPPGETFRFPDGNGVRYHTSCGAWFVLSPQNDDSCFLMNPFTRATMPLPRLSSYSYYEHPVELGDGMDPDIDSEETWRLHNNDEIFVTSLVVCSTRLIAAIVSVQFGSRAAIALCRPGAAAWSVSAHDECRELSHMVFFQGKLYALYYDHSDYRTEDLIRIDIVDEHDSDVPRVSRIDRLLWGPMSIDTGDEDYCLSYLLESNGSLLVVRRNISFKADHCGILVGSSKLEVLKADLEQHMWADVRTLGNDQALFLGQGCSKAVSVSPYDLSRDCIFFLDDCPGHDGYYFEKTHKYSKIISCGVYDMKDEKTYSPLPMAPWIDGKGTGVNWIFWHGSSVDTAALFDSIEGGIRAPAYSSREFMSRRMTKLCTLTCDIHEEVENHNQMLDRMGNDMGASRGFLSGMVNKFKMISPQDGYHGGILHCCLPADTTLPSSSKHGCSGFELAVAVCRQLQHIRSIGPVGGDAVYLCVAWLRPSLSLGLRLDVHATVICA</sequence>
<dbReference type="Gene3D" id="1.20.1280.50">
    <property type="match status" value="1"/>
</dbReference>
<comment type="subcellular location">
    <subcellularLocation>
        <location evidence="1">Endomembrane system</location>
        <topology evidence="1">Single-pass type IV membrane protein</topology>
    </subcellularLocation>
</comment>
<dbReference type="InterPro" id="IPR039899">
    <property type="entry name" value="BET1_SNARE"/>
</dbReference>
<dbReference type="Proteomes" id="UP001341281">
    <property type="component" value="Chromosome 09"/>
</dbReference>
<evidence type="ECO:0000313" key="7">
    <source>
        <dbReference type="Proteomes" id="UP001341281"/>
    </source>
</evidence>
<dbReference type="Pfam" id="PF00646">
    <property type="entry name" value="F-box"/>
    <property type="match status" value="1"/>
</dbReference>
<name>A0AAQ3XAN3_PASNO</name>
<gene>
    <name evidence="6" type="ORF">U9M48_037988</name>
</gene>
<feature type="region of interest" description="Disordered" evidence="3">
    <location>
        <begin position="1"/>
        <end position="119"/>
    </location>
</feature>
<evidence type="ECO:0000313" key="6">
    <source>
        <dbReference type="EMBL" id="WVZ91873.1"/>
    </source>
</evidence>
<dbReference type="SUPFAM" id="SSF58038">
    <property type="entry name" value="SNARE fusion complex"/>
    <property type="match status" value="1"/>
</dbReference>
<dbReference type="PANTHER" id="PTHR33110">
    <property type="entry name" value="F-BOX/KELCH-REPEAT PROTEIN-RELATED"/>
    <property type="match status" value="1"/>
</dbReference>
<dbReference type="GO" id="GO:0012505">
    <property type="term" value="C:endomembrane system"/>
    <property type="evidence" value="ECO:0007669"/>
    <property type="project" value="UniProtKB-SubCell"/>
</dbReference>
<accession>A0AAQ3XAN3</accession>
<dbReference type="PANTHER" id="PTHR33110:SF43">
    <property type="entry name" value="F-BOX DOMAIN-CONTAINING PROTEIN"/>
    <property type="match status" value="1"/>
</dbReference>
<keyword evidence="7" id="KW-1185">Reference proteome</keyword>
<organism evidence="6 7">
    <name type="scientific">Paspalum notatum var. saurae</name>
    <dbReference type="NCBI Taxonomy" id="547442"/>
    <lineage>
        <taxon>Eukaryota</taxon>
        <taxon>Viridiplantae</taxon>
        <taxon>Streptophyta</taxon>
        <taxon>Embryophyta</taxon>
        <taxon>Tracheophyta</taxon>
        <taxon>Spermatophyta</taxon>
        <taxon>Magnoliopsida</taxon>
        <taxon>Liliopsida</taxon>
        <taxon>Poales</taxon>
        <taxon>Poaceae</taxon>
        <taxon>PACMAD clade</taxon>
        <taxon>Panicoideae</taxon>
        <taxon>Andropogonodae</taxon>
        <taxon>Paspaleae</taxon>
        <taxon>Paspalinae</taxon>
        <taxon>Paspalum</taxon>
    </lineage>
</organism>
<dbReference type="InterPro" id="IPR001810">
    <property type="entry name" value="F-box_dom"/>
</dbReference>
<dbReference type="InterPro" id="IPR005174">
    <property type="entry name" value="KIB1-4_b-propeller"/>
</dbReference>
<evidence type="ECO:0008006" key="8">
    <source>
        <dbReference type="Google" id="ProtNLM"/>
    </source>
</evidence>
<dbReference type="EMBL" id="CP144753">
    <property type="protein sequence ID" value="WVZ91873.1"/>
    <property type="molecule type" value="Genomic_DNA"/>
</dbReference>
<feature type="domain" description="F-box" evidence="4">
    <location>
        <begin position="229"/>
        <end position="269"/>
    </location>
</feature>
<dbReference type="CDD" id="cd15853">
    <property type="entry name" value="SNARE_Bet1"/>
    <property type="match status" value="1"/>
</dbReference>
<protein>
    <recommendedName>
        <fullName evidence="8">DUF295 domain-containing protein</fullName>
    </recommendedName>
</protein>